<dbReference type="Pfam" id="PF01131">
    <property type="entry name" value="Topoisom_bac"/>
    <property type="match status" value="1"/>
</dbReference>
<dbReference type="InterPro" id="IPR003602">
    <property type="entry name" value="Topo_IA_DNA-bd_dom"/>
</dbReference>
<dbReference type="InterPro" id="IPR013497">
    <property type="entry name" value="Topo_IA_cen"/>
</dbReference>
<evidence type="ECO:0000256" key="1">
    <source>
        <dbReference type="ARBA" id="ARBA00000213"/>
    </source>
</evidence>
<dbReference type="Pfam" id="PF01751">
    <property type="entry name" value="Toprim"/>
    <property type="match status" value="1"/>
</dbReference>
<evidence type="ECO:0000256" key="13">
    <source>
        <dbReference type="ARBA" id="ARBA00032235"/>
    </source>
</evidence>
<dbReference type="Gene3D" id="2.70.20.10">
    <property type="entry name" value="Topoisomerase I, domain 3"/>
    <property type="match status" value="1"/>
</dbReference>
<keyword evidence="9" id="KW-0238">DNA-binding</keyword>
<evidence type="ECO:0000256" key="2">
    <source>
        <dbReference type="ARBA" id="ARBA00009446"/>
    </source>
</evidence>
<evidence type="ECO:0000313" key="18">
    <source>
        <dbReference type="Proteomes" id="UP000285324"/>
    </source>
</evidence>
<protein>
    <recommendedName>
        <fullName evidence="3">DNA topoisomerase</fullName>
        <ecNumber evidence="3">5.6.2.1</ecNumber>
    </recommendedName>
    <alternativeName>
        <fullName evidence="14">Omega-protein</fullName>
    </alternativeName>
    <alternativeName>
        <fullName evidence="13">Relaxing enzyme</fullName>
    </alternativeName>
    <alternativeName>
        <fullName evidence="11">Swivelase</fullName>
    </alternativeName>
    <alternativeName>
        <fullName evidence="12">Untwisting enzyme</fullName>
    </alternativeName>
</protein>
<comment type="catalytic activity">
    <reaction evidence="1">
        <text>ATP-independent breakage of single-stranded DNA, followed by passage and rejoining.</text>
        <dbReference type="EC" id="5.6.2.1"/>
    </reaction>
</comment>
<proteinExistence type="inferred from homology"/>
<dbReference type="InterPro" id="IPR023405">
    <property type="entry name" value="Topo_IA_core_domain"/>
</dbReference>
<dbReference type="SUPFAM" id="SSF57783">
    <property type="entry name" value="Zinc beta-ribbon"/>
    <property type="match status" value="1"/>
</dbReference>
<name>A0A424WIX7_ALCXX</name>
<dbReference type="PROSITE" id="PS50880">
    <property type="entry name" value="TOPRIM"/>
    <property type="match status" value="1"/>
</dbReference>
<dbReference type="SMART" id="SM00437">
    <property type="entry name" value="TOP1Ac"/>
    <property type="match status" value="1"/>
</dbReference>
<dbReference type="GO" id="GO:0006281">
    <property type="term" value="P:DNA repair"/>
    <property type="evidence" value="ECO:0007669"/>
    <property type="project" value="TreeGrafter"/>
</dbReference>
<dbReference type="Pfam" id="PF01396">
    <property type="entry name" value="Zn_ribbon_Top1"/>
    <property type="match status" value="2"/>
</dbReference>
<dbReference type="GO" id="GO:0043597">
    <property type="term" value="C:cytoplasmic replication fork"/>
    <property type="evidence" value="ECO:0007669"/>
    <property type="project" value="TreeGrafter"/>
</dbReference>
<evidence type="ECO:0000256" key="11">
    <source>
        <dbReference type="ARBA" id="ARBA00030003"/>
    </source>
</evidence>
<organism evidence="17 18">
    <name type="scientific">Alcaligenes xylosoxydans xylosoxydans</name>
    <name type="common">Achromobacter xylosoxidans</name>
    <dbReference type="NCBI Taxonomy" id="85698"/>
    <lineage>
        <taxon>Bacteria</taxon>
        <taxon>Pseudomonadati</taxon>
        <taxon>Pseudomonadota</taxon>
        <taxon>Betaproteobacteria</taxon>
        <taxon>Burkholderiales</taxon>
        <taxon>Alcaligenaceae</taxon>
        <taxon>Achromobacter</taxon>
    </lineage>
</organism>
<evidence type="ECO:0000256" key="14">
    <source>
        <dbReference type="ARBA" id="ARBA00032877"/>
    </source>
</evidence>
<dbReference type="InterPro" id="IPR023406">
    <property type="entry name" value="Topo_IA_AS"/>
</dbReference>
<evidence type="ECO:0000256" key="3">
    <source>
        <dbReference type="ARBA" id="ARBA00012891"/>
    </source>
</evidence>
<dbReference type="GO" id="GO:0003917">
    <property type="term" value="F:DNA topoisomerase type I (single strand cut, ATP-independent) activity"/>
    <property type="evidence" value="ECO:0007669"/>
    <property type="project" value="UniProtKB-EC"/>
</dbReference>
<dbReference type="Proteomes" id="UP000285324">
    <property type="component" value="Unassembled WGS sequence"/>
</dbReference>
<accession>A0A424WIX7</accession>
<evidence type="ECO:0000259" key="15">
    <source>
        <dbReference type="PROSITE" id="PS50880"/>
    </source>
</evidence>
<dbReference type="GO" id="GO:0008270">
    <property type="term" value="F:zinc ion binding"/>
    <property type="evidence" value="ECO:0007669"/>
    <property type="project" value="UniProtKB-KW"/>
</dbReference>
<dbReference type="Pfam" id="PF13342">
    <property type="entry name" value="Toprim_Crpt"/>
    <property type="match status" value="1"/>
</dbReference>
<feature type="domain" description="Topo IA-type catalytic" evidence="16">
    <location>
        <begin position="150"/>
        <end position="614"/>
    </location>
</feature>
<dbReference type="RefSeq" id="WP_118931600.1">
    <property type="nucleotide sequence ID" value="NZ_CP061008.1"/>
</dbReference>
<keyword evidence="4" id="KW-0479">Metal-binding</keyword>
<feature type="domain" description="Toprim" evidence="15">
    <location>
        <begin position="3"/>
        <end position="133"/>
    </location>
</feature>
<dbReference type="InterPro" id="IPR003601">
    <property type="entry name" value="Topo_IA_2"/>
</dbReference>
<dbReference type="PROSITE" id="PS52039">
    <property type="entry name" value="TOPO_IA_2"/>
    <property type="match status" value="1"/>
</dbReference>
<keyword evidence="8" id="KW-0799">Topoisomerase</keyword>
<dbReference type="EC" id="5.6.2.1" evidence="3"/>
<dbReference type="InterPro" id="IPR006171">
    <property type="entry name" value="TOPRIM_dom"/>
</dbReference>
<evidence type="ECO:0000256" key="4">
    <source>
        <dbReference type="ARBA" id="ARBA00022723"/>
    </source>
</evidence>
<comment type="similarity">
    <text evidence="2">Belongs to the type IA topoisomerase family.</text>
</comment>
<dbReference type="InterPro" id="IPR013826">
    <property type="entry name" value="Topo_IA_cen_sub3"/>
</dbReference>
<dbReference type="InterPro" id="IPR013825">
    <property type="entry name" value="Topo_IA_cen_sub2"/>
</dbReference>
<keyword evidence="5" id="KW-0677">Repeat</keyword>
<dbReference type="InterPro" id="IPR034144">
    <property type="entry name" value="TOPRIM_TopoIII"/>
</dbReference>
<dbReference type="PANTHER" id="PTHR11390">
    <property type="entry name" value="PROKARYOTIC DNA TOPOISOMERASE"/>
    <property type="match status" value="1"/>
</dbReference>
<evidence type="ECO:0000256" key="8">
    <source>
        <dbReference type="ARBA" id="ARBA00023029"/>
    </source>
</evidence>
<keyword evidence="6" id="KW-0863">Zinc-finger</keyword>
<dbReference type="CDD" id="cd00186">
    <property type="entry name" value="TOP1Ac"/>
    <property type="match status" value="1"/>
</dbReference>
<sequence>MTKTLIIAEKPSVARDIAAALGGCRQAGNWLEGEQFVVSSGIGHLVQIADPDPGQPAGGFGGLPRIPDRFVLSPIPGTVDQLKLLGKLIARPDVISVVNACDAGREGELIFNLIYEFHKAQKPVYRMWIQSMTPAAIREAYKGLRPASAFARLGDAARSRSEADWLVGINGSRAVSALVEVLTDRRERKSLGRVQTPTLAIVVHQELAIRSFVPRPYWELHATFAVQAGEYVARWRGPSIDSGDSGDTTHRIWDKSAAEALHARCRAAEPSTVRDEFKAVTSAPPKLFDLTTLQREANKRFKFSAKKTLDLTQALYEKHKAVTYPRTDSNALPEDYVGKAASVMETLSVGAYGEHAGRIIANSWVRPDKRIFNNAKISDHFAIIPTGKLPEGLTEGEAKVFDLVVRRFLAAFHPPAVYAKTERTTVMAGHEFTATGRVLQEAGWMAVYGRDLDPEDDSTSLCPLVQGEGAANRGVKLVAQKTKPPARFNEATLLGAMETAGKLLEDDDLREAMRERGLGTPATRAAIIEVLLADHDRAKRPIEPYLRREGKEQHLVPTDKGIQLVQFLESNGLEELTSPRMTGDWESKLRLMERAQYDRSRFMTETAQFARRLVETLKARAAAAPATPKTRLAAPCPKCQAPLQAGTLQVSCSAECGFRQVRLVAGRELSDAELTVLYIDGKTGLLEGFVSKTKRLFSAKLKVNAEWRLEFEFEARGDANTGAGVTLGGTQKRYPCPLCRQPLRLRQSSKGAFWGCSAYPQCKHTQPDDGGKPGVRTATVTASMPVAEALQLSASREAPGGAAGAACPTCGSGKLVSRASSTSPRRFLGCSKFPKCRHFEWEKGHASN</sequence>
<dbReference type="GO" id="GO:0006310">
    <property type="term" value="P:DNA recombination"/>
    <property type="evidence" value="ECO:0007669"/>
    <property type="project" value="TreeGrafter"/>
</dbReference>
<dbReference type="GO" id="GO:0006265">
    <property type="term" value="P:DNA topological change"/>
    <property type="evidence" value="ECO:0007669"/>
    <property type="project" value="InterPro"/>
</dbReference>
<dbReference type="InterPro" id="IPR025589">
    <property type="entry name" value="Toprim_C_rpt"/>
</dbReference>
<evidence type="ECO:0000256" key="12">
    <source>
        <dbReference type="ARBA" id="ARBA00031985"/>
    </source>
</evidence>
<dbReference type="SMART" id="SM00493">
    <property type="entry name" value="TOPRIM"/>
    <property type="match status" value="1"/>
</dbReference>
<dbReference type="SMART" id="SM00436">
    <property type="entry name" value="TOP1Bc"/>
    <property type="match status" value="1"/>
</dbReference>
<dbReference type="Gene3D" id="3.30.65.10">
    <property type="entry name" value="Bacterial Topoisomerase I, domain 1"/>
    <property type="match status" value="2"/>
</dbReference>
<gene>
    <name evidence="17" type="ORF">DY367_02640</name>
</gene>
<evidence type="ECO:0000313" key="17">
    <source>
        <dbReference type="EMBL" id="RPJ93248.1"/>
    </source>
</evidence>
<dbReference type="GO" id="GO:0003677">
    <property type="term" value="F:DNA binding"/>
    <property type="evidence" value="ECO:0007669"/>
    <property type="project" value="UniProtKB-KW"/>
</dbReference>
<evidence type="ECO:0000256" key="10">
    <source>
        <dbReference type="ARBA" id="ARBA00023235"/>
    </source>
</evidence>
<dbReference type="SUPFAM" id="SSF56712">
    <property type="entry name" value="Prokaryotic type I DNA topoisomerase"/>
    <property type="match status" value="1"/>
</dbReference>
<dbReference type="InterPro" id="IPR000380">
    <property type="entry name" value="Topo_IA"/>
</dbReference>
<dbReference type="InterPro" id="IPR013498">
    <property type="entry name" value="Topo_IA_Znf"/>
</dbReference>
<dbReference type="AlphaFoldDB" id="A0A424WIX7"/>
<dbReference type="CDD" id="cd03362">
    <property type="entry name" value="TOPRIM_TopoIA_TopoIII"/>
    <property type="match status" value="1"/>
</dbReference>
<dbReference type="PRINTS" id="PR00417">
    <property type="entry name" value="PRTPISMRASEI"/>
</dbReference>
<dbReference type="PROSITE" id="PS00396">
    <property type="entry name" value="TOPO_IA_1"/>
    <property type="match status" value="1"/>
</dbReference>
<evidence type="ECO:0000256" key="6">
    <source>
        <dbReference type="ARBA" id="ARBA00022771"/>
    </source>
</evidence>
<evidence type="ECO:0000259" key="16">
    <source>
        <dbReference type="PROSITE" id="PS52039"/>
    </source>
</evidence>
<dbReference type="Gene3D" id="1.10.460.10">
    <property type="entry name" value="Topoisomerase I, domain 2"/>
    <property type="match status" value="1"/>
</dbReference>
<dbReference type="OrthoDB" id="9803554at2"/>
<dbReference type="Gene3D" id="1.10.290.10">
    <property type="entry name" value="Topoisomerase I, domain 4"/>
    <property type="match status" value="1"/>
</dbReference>
<comment type="caution">
    <text evidence="17">The sequence shown here is derived from an EMBL/GenBank/DDBJ whole genome shotgun (WGS) entry which is preliminary data.</text>
</comment>
<keyword evidence="7" id="KW-0862">Zinc</keyword>
<reference evidence="17 18" key="1">
    <citation type="submission" date="2018-08" db="EMBL/GenBank/DDBJ databases">
        <title>Achromobacter xylosoxidans Genome sequencing and assembly.</title>
        <authorList>
            <person name="Wang R."/>
            <person name="Rensing C."/>
            <person name="Li Y."/>
        </authorList>
    </citation>
    <scope>NUCLEOTIDE SEQUENCE [LARGE SCALE GENOMIC DNA]</scope>
    <source>
        <strain evidence="17 18">GD003A</strain>
    </source>
</reference>
<evidence type="ECO:0000256" key="5">
    <source>
        <dbReference type="ARBA" id="ARBA00022737"/>
    </source>
</evidence>
<dbReference type="InterPro" id="IPR013824">
    <property type="entry name" value="Topo_IA_cen_sub1"/>
</dbReference>
<dbReference type="PANTHER" id="PTHR11390:SF21">
    <property type="entry name" value="DNA TOPOISOMERASE 3-ALPHA"/>
    <property type="match status" value="1"/>
</dbReference>
<evidence type="ECO:0000256" key="9">
    <source>
        <dbReference type="ARBA" id="ARBA00023125"/>
    </source>
</evidence>
<keyword evidence="10 17" id="KW-0413">Isomerase</keyword>
<dbReference type="Gene3D" id="3.40.50.140">
    <property type="match status" value="1"/>
</dbReference>
<evidence type="ECO:0000256" key="7">
    <source>
        <dbReference type="ARBA" id="ARBA00022833"/>
    </source>
</evidence>
<dbReference type="EMBL" id="QVXO01000003">
    <property type="protein sequence ID" value="RPJ93248.1"/>
    <property type="molecule type" value="Genomic_DNA"/>
</dbReference>